<comment type="caution">
    <text evidence="2">The sequence shown here is derived from an EMBL/GenBank/DDBJ whole genome shotgun (WGS) entry which is preliminary data.</text>
</comment>
<feature type="compositionally biased region" description="Low complexity" evidence="1">
    <location>
        <begin position="118"/>
        <end position="134"/>
    </location>
</feature>
<organism evidence="2 3">
    <name type="scientific">Taenia crassiceps</name>
    <dbReference type="NCBI Taxonomy" id="6207"/>
    <lineage>
        <taxon>Eukaryota</taxon>
        <taxon>Metazoa</taxon>
        <taxon>Spiralia</taxon>
        <taxon>Lophotrochozoa</taxon>
        <taxon>Platyhelminthes</taxon>
        <taxon>Cestoda</taxon>
        <taxon>Eucestoda</taxon>
        <taxon>Cyclophyllidea</taxon>
        <taxon>Taeniidae</taxon>
        <taxon>Taenia</taxon>
    </lineage>
</organism>
<feature type="region of interest" description="Disordered" evidence="1">
    <location>
        <begin position="1"/>
        <end position="141"/>
    </location>
</feature>
<feature type="compositionally biased region" description="Polar residues" evidence="1">
    <location>
        <begin position="100"/>
        <end position="117"/>
    </location>
</feature>
<reference evidence="2 3" key="1">
    <citation type="journal article" date="2022" name="Front. Cell. Infect. Microbiol.">
        <title>The Genomes of Two Strains of Taenia crassiceps the Animal Model for the Study of Human Cysticercosis.</title>
        <authorList>
            <person name="Bobes R.J."/>
            <person name="Estrada K."/>
            <person name="Rios-Valencia D.G."/>
            <person name="Calderon-Gallegos A."/>
            <person name="de la Torre P."/>
            <person name="Carrero J.C."/>
            <person name="Sanchez-Flores A."/>
            <person name="Laclette J.P."/>
        </authorList>
    </citation>
    <scope>NUCLEOTIDE SEQUENCE [LARGE SCALE GENOMIC DNA]</scope>
    <source>
        <strain evidence="2">WFUcys</strain>
    </source>
</reference>
<protein>
    <submittedName>
        <fullName evidence="2">Uncharacterized protein</fullName>
    </submittedName>
</protein>
<evidence type="ECO:0000256" key="1">
    <source>
        <dbReference type="SAM" id="MobiDB-lite"/>
    </source>
</evidence>
<feature type="compositionally biased region" description="Acidic residues" evidence="1">
    <location>
        <begin position="8"/>
        <end position="21"/>
    </location>
</feature>
<feature type="region of interest" description="Disordered" evidence="1">
    <location>
        <begin position="159"/>
        <end position="197"/>
    </location>
</feature>
<feature type="compositionally biased region" description="Polar residues" evidence="1">
    <location>
        <begin position="161"/>
        <end position="195"/>
    </location>
</feature>
<evidence type="ECO:0000313" key="3">
    <source>
        <dbReference type="Proteomes" id="UP001651158"/>
    </source>
</evidence>
<evidence type="ECO:0000313" key="2">
    <source>
        <dbReference type="EMBL" id="KAL5106307.1"/>
    </source>
</evidence>
<gene>
    <name evidence="2" type="ORF">TcWFU_006895</name>
</gene>
<dbReference type="PANTHER" id="PTHR21357:SF4">
    <property type="entry name" value="FAM172 FAMILY PROTEIN HOMOLOG CG10038"/>
    <property type="match status" value="1"/>
</dbReference>
<feature type="compositionally biased region" description="Low complexity" evidence="1">
    <location>
        <begin position="67"/>
        <end position="80"/>
    </location>
</feature>
<feature type="compositionally biased region" description="Polar residues" evidence="1">
    <location>
        <begin position="213"/>
        <end position="230"/>
    </location>
</feature>
<name>A0ABR4Q9S7_9CEST</name>
<dbReference type="Proteomes" id="UP001651158">
    <property type="component" value="Unassembled WGS sequence"/>
</dbReference>
<accession>A0ABR4Q9S7</accession>
<feature type="region of interest" description="Disordered" evidence="1">
    <location>
        <begin position="577"/>
        <end position="610"/>
    </location>
</feature>
<proteinExistence type="predicted"/>
<dbReference type="InterPro" id="IPR048263">
    <property type="entry name" value="Arb2"/>
</dbReference>
<dbReference type="PANTHER" id="PTHR21357">
    <property type="entry name" value="FAM172 FAMILY PROTEIN HOMOLOG CG10038"/>
    <property type="match status" value="1"/>
</dbReference>
<feature type="region of interest" description="Disordered" evidence="1">
    <location>
        <begin position="213"/>
        <end position="250"/>
    </location>
</feature>
<sequence>MVLRGDNGEESMEALLEDSGDQDPGASASSSNVGELDSSVGGPVQPDPPPGQSNTQITTPMERESKSASAPVSSPGAAGAQPRPGSCPSDAQMVVHTVQGPESATSPVSASGQSGEKSTCSPSLSQSQESTQSTEVNPMDPACSVACVLVDLGRRTLPGVEQSTEPCQPSTSKPSGTSQPLTPRPSSLGQLSTSGPVDMAERLKPWPLTRVQSTSWKPAGMGQSSLSQPPITRVFPSKRDRSSEEPSQSLKAAIDSMETTQDADPAKLANLSSLYCHLYYPNARPIFRPNGEFSLEMFPVPKYIFDQLCELCEPLKLELVTHEEHKYSERKTTLHEFGLYQAMSVRLVQRILTLHHGMTFTRVPLAPFPALSLEVLHSRDFFSCTGPLLIVVQGCNESAPGVWEPTHLTKEGSDSLSRNLKTGSQIEFVKLAHNRGYRVAFLNLNCLAAETSVPEEYSARTDTLNLNCDIFPSREASQSHPGPSDRFSALVYLQRTHTFICDVSSVTLEERLACGWEALLARCRSSNIVVWVHRRAEESFLYPLCPIPQSSGKQPSIPRTNLGPRVPNIRRPIAAVNSGDVSSEPGHAAHLPEFQQSSGGASSPPPADTHKSKIMAAWCDRARAHWLSLQSRVKAVAFVDPCQMFTDFSQCGVGWGLLHPETAASAQALAQQDINLVREWFAKNAVQYVPSNLAVGEPVPLQRFRKRNLPTFSAGTKENDLIHTYVMTSVLNFFDQKSRGSAAPGGSEPLSSLL</sequence>
<dbReference type="EMBL" id="JAKROA010000006">
    <property type="protein sequence ID" value="KAL5106307.1"/>
    <property type="molecule type" value="Genomic_DNA"/>
</dbReference>
<keyword evidence="3" id="KW-1185">Reference proteome</keyword>